<dbReference type="AlphaFoldDB" id="A0A8J7IQX1"/>
<reference evidence="2" key="1">
    <citation type="submission" date="2020-12" db="EMBL/GenBank/DDBJ databases">
        <title>Geomonas sp. Red875, isolated from river sediment.</title>
        <authorList>
            <person name="Xu Z."/>
            <person name="Zhang Z."/>
            <person name="Masuda Y."/>
            <person name="Itoh H."/>
            <person name="Senoo K."/>
        </authorList>
    </citation>
    <scope>NUCLEOTIDE SEQUENCE</scope>
    <source>
        <strain evidence="2">Red875</strain>
    </source>
</reference>
<organism evidence="2 3">
    <name type="scientific">Geomesophilobacter sediminis</name>
    <dbReference type="NCBI Taxonomy" id="2798584"/>
    <lineage>
        <taxon>Bacteria</taxon>
        <taxon>Pseudomonadati</taxon>
        <taxon>Thermodesulfobacteriota</taxon>
        <taxon>Desulfuromonadia</taxon>
        <taxon>Geobacterales</taxon>
        <taxon>Geobacteraceae</taxon>
        <taxon>Geomesophilobacter</taxon>
    </lineage>
</organism>
<gene>
    <name evidence="2" type="ORF">JFN93_16910</name>
</gene>
<feature type="transmembrane region" description="Helical" evidence="1">
    <location>
        <begin position="32"/>
        <end position="52"/>
    </location>
</feature>
<evidence type="ECO:0000313" key="2">
    <source>
        <dbReference type="EMBL" id="MBJ6726393.1"/>
    </source>
</evidence>
<accession>A0A8J7IQX1</accession>
<dbReference type="Proteomes" id="UP000636888">
    <property type="component" value="Unassembled WGS sequence"/>
</dbReference>
<proteinExistence type="predicted"/>
<keyword evidence="1" id="KW-1133">Transmembrane helix</keyword>
<keyword evidence="1" id="KW-0472">Membrane</keyword>
<dbReference type="EMBL" id="JAEMHM010000014">
    <property type="protein sequence ID" value="MBJ6726393.1"/>
    <property type="molecule type" value="Genomic_DNA"/>
</dbReference>
<evidence type="ECO:0000256" key="1">
    <source>
        <dbReference type="SAM" id="Phobius"/>
    </source>
</evidence>
<protein>
    <submittedName>
        <fullName evidence="2">Uncharacterized protein</fullName>
    </submittedName>
</protein>
<dbReference type="RefSeq" id="WP_199385310.1">
    <property type="nucleotide sequence ID" value="NZ_JAEMHM010000014.1"/>
</dbReference>
<keyword evidence="3" id="KW-1185">Reference proteome</keyword>
<keyword evidence="1" id="KW-0812">Transmembrane</keyword>
<name>A0A8J7IQX1_9BACT</name>
<evidence type="ECO:0000313" key="3">
    <source>
        <dbReference type="Proteomes" id="UP000636888"/>
    </source>
</evidence>
<sequence length="53" mass="5611">MRSNTVAIRCANGRTIYMKAEKSAVEISCKNIIAGIMVGTTLLASAVIAYACM</sequence>
<comment type="caution">
    <text evidence="2">The sequence shown here is derived from an EMBL/GenBank/DDBJ whole genome shotgun (WGS) entry which is preliminary data.</text>
</comment>